<protein>
    <recommendedName>
        <fullName evidence="4">Secreted protein</fullName>
    </recommendedName>
</protein>
<reference evidence="2 3" key="1">
    <citation type="submission" date="2016-05" db="EMBL/GenBank/DDBJ databases">
        <title>Comparative analysis of secretome profiles of manganese(II)-oxidizing ascomycete fungi.</title>
        <authorList>
            <consortium name="DOE Joint Genome Institute"/>
            <person name="Zeiner C.A."/>
            <person name="Purvine S.O."/>
            <person name="Zink E.M."/>
            <person name="Wu S."/>
            <person name="Pasa-Tolic L."/>
            <person name="Chaput D.L."/>
            <person name="Haridas S."/>
            <person name="Grigoriev I.V."/>
            <person name="Santelli C.M."/>
            <person name="Hansel C.M."/>
        </authorList>
    </citation>
    <scope>NUCLEOTIDE SEQUENCE [LARGE SCALE GENOMIC DNA]</scope>
    <source>
        <strain evidence="2 3">SRC1lrK2f</strain>
    </source>
</reference>
<feature type="chain" id="PRO_5008059884" description="Secreted protein" evidence="1">
    <location>
        <begin position="24"/>
        <end position="118"/>
    </location>
</feature>
<gene>
    <name evidence="2" type="ORF">CC77DRAFT_624491</name>
</gene>
<dbReference type="GeneID" id="29118094"/>
<evidence type="ECO:0000313" key="2">
    <source>
        <dbReference type="EMBL" id="OAG23760.1"/>
    </source>
</evidence>
<proteinExistence type="predicted"/>
<dbReference type="Proteomes" id="UP000077248">
    <property type="component" value="Unassembled WGS sequence"/>
</dbReference>
<organism evidence="2 3">
    <name type="scientific">Alternaria alternata</name>
    <name type="common">Alternaria rot fungus</name>
    <name type="synonym">Torula alternata</name>
    <dbReference type="NCBI Taxonomy" id="5599"/>
    <lineage>
        <taxon>Eukaryota</taxon>
        <taxon>Fungi</taxon>
        <taxon>Dikarya</taxon>
        <taxon>Ascomycota</taxon>
        <taxon>Pezizomycotina</taxon>
        <taxon>Dothideomycetes</taxon>
        <taxon>Pleosporomycetidae</taxon>
        <taxon>Pleosporales</taxon>
        <taxon>Pleosporineae</taxon>
        <taxon>Pleosporaceae</taxon>
        <taxon>Alternaria</taxon>
        <taxon>Alternaria sect. Alternaria</taxon>
        <taxon>Alternaria alternata complex</taxon>
    </lineage>
</organism>
<dbReference type="RefSeq" id="XP_018389181.1">
    <property type="nucleotide sequence ID" value="XM_018532500.1"/>
</dbReference>
<dbReference type="VEuPathDB" id="FungiDB:CC77DRAFT_624491"/>
<dbReference type="AlphaFoldDB" id="A0A177DX57"/>
<dbReference type="EMBL" id="KV441472">
    <property type="protein sequence ID" value="OAG23760.1"/>
    <property type="molecule type" value="Genomic_DNA"/>
</dbReference>
<evidence type="ECO:0008006" key="4">
    <source>
        <dbReference type="Google" id="ProtNLM"/>
    </source>
</evidence>
<dbReference type="KEGG" id="aalt:CC77DRAFT_624491"/>
<keyword evidence="1" id="KW-0732">Signal</keyword>
<accession>A0A177DX57</accession>
<feature type="signal peptide" evidence="1">
    <location>
        <begin position="1"/>
        <end position="23"/>
    </location>
</feature>
<sequence>MASPQGNIGSGQAASLFVRLVLASIQVQALSSLSGHFRVVRAIVIRTISRPNQRGVVPRPSYWYLEHALCVGLLLKSAEPERDRPDRHAIGETTMERLQVAMLSREKRIRCYTNKLSA</sequence>
<evidence type="ECO:0000256" key="1">
    <source>
        <dbReference type="SAM" id="SignalP"/>
    </source>
</evidence>
<keyword evidence="3" id="KW-1185">Reference proteome</keyword>
<name>A0A177DX57_ALTAL</name>
<evidence type="ECO:0000313" key="3">
    <source>
        <dbReference type="Proteomes" id="UP000077248"/>
    </source>
</evidence>